<proteinExistence type="predicted"/>
<name>A0AAV6YI98_ENGPU</name>
<keyword evidence="2" id="KW-1185">Reference proteome</keyword>
<evidence type="ECO:0000313" key="2">
    <source>
        <dbReference type="Proteomes" id="UP000824782"/>
    </source>
</evidence>
<dbReference type="AlphaFoldDB" id="A0AAV6YI98"/>
<evidence type="ECO:0000313" key="1">
    <source>
        <dbReference type="EMBL" id="KAG8534947.1"/>
    </source>
</evidence>
<gene>
    <name evidence="1" type="ORF">GDO81_029850</name>
</gene>
<accession>A0AAV6YI98</accession>
<dbReference type="Proteomes" id="UP000824782">
    <property type="component" value="Unassembled WGS sequence"/>
</dbReference>
<comment type="caution">
    <text evidence="1">The sequence shown here is derived from an EMBL/GenBank/DDBJ whole genome shotgun (WGS) entry which is preliminary data.</text>
</comment>
<reference evidence="1" key="1">
    <citation type="thesis" date="2020" institute="ProQuest LLC" country="789 East Eisenhower Parkway, Ann Arbor, MI, USA">
        <title>Comparative Genomics and Chromosome Evolution.</title>
        <authorList>
            <person name="Mudd A.B."/>
        </authorList>
    </citation>
    <scope>NUCLEOTIDE SEQUENCE</scope>
    <source>
        <strain evidence="1">237g6f4</strain>
        <tissue evidence="1">Blood</tissue>
    </source>
</reference>
<sequence length="83" mass="9520">MGEKLSVPKIILPHLVLLQQIPVKIGNMTVLLLLYNIKDAVGPEGTCLPWKSICFQHKIKTLINVWSKLLDWYSTRKNRIVLP</sequence>
<protein>
    <submittedName>
        <fullName evidence="1">Uncharacterized protein</fullName>
    </submittedName>
</protein>
<organism evidence="1 2">
    <name type="scientific">Engystomops pustulosus</name>
    <name type="common">Tungara frog</name>
    <name type="synonym">Physalaemus pustulosus</name>
    <dbReference type="NCBI Taxonomy" id="76066"/>
    <lineage>
        <taxon>Eukaryota</taxon>
        <taxon>Metazoa</taxon>
        <taxon>Chordata</taxon>
        <taxon>Craniata</taxon>
        <taxon>Vertebrata</taxon>
        <taxon>Euteleostomi</taxon>
        <taxon>Amphibia</taxon>
        <taxon>Batrachia</taxon>
        <taxon>Anura</taxon>
        <taxon>Neobatrachia</taxon>
        <taxon>Hyloidea</taxon>
        <taxon>Leptodactylidae</taxon>
        <taxon>Leiuperinae</taxon>
        <taxon>Engystomops</taxon>
    </lineage>
</organism>
<dbReference type="EMBL" id="WNYA01084262">
    <property type="protein sequence ID" value="KAG8534947.1"/>
    <property type="molecule type" value="Genomic_DNA"/>
</dbReference>